<name>A0A5C3Q785_9AGAR</name>
<keyword evidence="3" id="KW-1185">Reference proteome</keyword>
<dbReference type="EMBL" id="ML178853">
    <property type="protein sequence ID" value="TFK96899.1"/>
    <property type="molecule type" value="Genomic_DNA"/>
</dbReference>
<dbReference type="Proteomes" id="UP000305067">
    <property type="component" value="Unassembled WGS sequence"/>
</dbReference>
<keyword evidence="1" id="KW-0732">Signal</keyword>
<gene>
    <name evidence="2" type="ORF">BDV98DRAFT_297013</name>
</gene>
<evidence type="ECO:0000313" key="2">
    <source>
        <dbReference type="EMBL" id="TFK96899.1"/>
    </source>
</evidence>
<feature type="signal peptide" evidence="1">
    <location>
        <begin position="1"/>
        <end position="20"/>
    </location>
</feature>
<sequence>MHHTEKFIAALLSLTLVLSAVRYRCLSRACARDLELRQLPPVASANETLVACRRTIAGGWGTPSSSNNVACRVVSFELLVFLSHSLICVLESGSGLRSRCGSWAEMDVWDLGGRLVVNV</sequence>
<feature type="chain" id="PRO_5022670021" description="Secreted protein" evidence="1">
    <location>
        <begin position="21"/>
        <end position="119"/>
    </location>
</feature>
<proteinExistence type="predicted"/>
<protein>
    <recommendedName>
        <fullName evidence="4">Secreted protein</fullName>
    </recommendedName>
</protein>
<evidence type="ECO:0000256" key="1">
    <source>
        <dbReference type="SAM" id="SignalP"/>
    </source>
</evidence>
<evidence type="ECO:0008006" key="4">
    <source>
        <dbReference type="Google" id="ProtNLM"/>
    </source>
</evidence>
<organism evidence="2 3">
    <name type="scientific">Pterulicium gracile</name>
    <dbReference type="NCBI Taxonomy" id="1884261"/>
    <lineage>
        <taxon>Eukaryota</taxon>
        <taxon>Fungi</taxon>
        <taxon>Dikarya</taxon>
        <taxon>Basidiomycota</taxon>
        <taxon>Agaricomycotina</taxon>
        <taxon>Agaricomycetes</taxon>
        <taxon>Agaricomycetidae</taxon>
        <taxon>Agaricales</taxon>
        <taxon>Pleurotineae</taxon>
        <taxon>Pterulaceae</taxon>
        <taxon>Pterulicium</taxon>
    </lineage>
</organism>
<reference evidence="2 3" key="1">
    <citation type="journal article" date="2019" name="Nat. Ecol. Evol.">
        <title>Megaphylogeny resolves global patterns of mushroom evolution.</title>
        <authorList>
            <person name="Varga T."/>
            <person name="Krizsan K."/>
            <person name="Foldi C."/>
            <person name="Dima B."/>
            <person name="Sanchez-Garcia M."/>
            <person name="Sanchez-Ramirez S."/>
            <person name="Szollosi G.J."/>
            <person name="Szarkandi J.G."/>
            <person name="Papp V."/>
            <person name="Albert L."/>
            <person name="Andreopoulos W."/>
            <person name="Angelini C."/>
            <person name="Antonin V."/>
            <person name="Barry K.W."/>
            <person name="Bougher N.L."/>
            <person name="Buchanan P."/>
            <person name="Buyck B."/>
            <person name="Bense V."/>
            <person name="Catcheside P."/>
            <person name="Chovatia M."/>
            <person name="Cooper J."/>
            <person name="Damon W."/>
            <person name="Desjardin D."/>
            <person name="Finy P."/>
            <person name="Geml J."/>
            <person name="Haridas S."/>
            <person name="Hughes K."/>
            <person name="Justo A."/>
            <person name="Karasinski D."/>
            <person name="Kautmanova I."/>
            <person name="Kiss B."/>
            <person name="Kocsube S."/>
            <person name="Kotiranta H."/>
            <person name="LaButti K.M."/>
            <person name="Lechner B.E."/>
            <person name="Liimatainen K."/>
            <person name="Lipzen A."/>
            <person name="Lukacs Z."/>
            <person name="Mihaltcheva S."/>
            <person name="Morgado L.N."/>
            <person name="Niskanen T."/>
            <person name="Noordeloos M.E."/>
            <person name="Ohm R.A."/>
            <person name="Ortiz-Santana B."/>
            <person name="Ovrebo C."/>
            <person name="Racz N."/>
            <person name="Riley R."/>
            <person name="Savchenko A."/>
            <person name="Shiryaev A."/>
            <person name="Soop K."/>
            <person name="Spirin V."/>
            <person name="Szebenyi C."/>
            <person name="Tomsovsky M."/>
            <person name="Tulloss R.E."/>
            <person name="Uehling J."/>
            <person name="Grigoriev I.V."/>
            <person name="Vagvolgyi C."/>
            <person name="Papp T."/>
            <person name="Martin F.M."/>
            <person name="Miettinen O."/>
            <person name="Hibbett D.S."/>
            <person name="Nagy L.G."/>
        </authorList>
    </citation>
    <scope>NUCLEOTIDE SEQUENCE [LARGE SCALE GENOMIC DNA]</scope>
    <source>
        <strain evidence="2 3">CBS 309.79</strain>
    </source>
</reference>
<evidence type="ECO:0000313" key="3">
    <source>
        <dbReference type="Proteomes" id="UP000305067"/>
    </source>
</evidence>
<accession>A0A5C3Q785</accession>
<dbReference type="AlphaFoldDB" id="A0A5C3Q785"/>